<dbReference type="PANTHER" id="PTHR24092:SF150">
    <property type="entry name" value="PHOSPHOLIPID-TRANSPORTING ATPASE"/>
    <property type="match status" value="1"/>
</dbReference>
<dbReference type="GO" id="GO:0005802">
    <property type="term" value="C:trans-Golgi network"/>
    <property type="evidence" value="ECO:0007669"/>
    <property type="project" value="TreeGrafter"/>
</dbReference>
<reference evidence="7" key="1">
    <citation type="submission" date="2017-02" db="UniProtKB">
        <authorList>
            <consortium name="WormBaseParasite"/>
        </authorList>
    </citation>
    <scope>IDENTIFICATION</scope>
</reference>
<reference evidence="5 6" key="2">
    <citation type="submission" date="2018-11" db="EMBL/GenBank/DDBJ databases">
        <authorList>
            <consortium name="Pathogen Informatics"/>
        </authorList>
    </citation>
    <scope>NUCLEOTIDE SEQUENCE [LARGE SCALE GENOMIC DNA]</scope>
</reference>
<protein>
    <submittedName>
        <fullName evidence="7">Phospholipid-transporting ATPase tat-1 (inferred by orthology to a C. elegans protein)</fullName>
    </submittedName>
</protein>
<dbReference type="Gene3D" id="3.40.1110.10">
    <property type="entry name" value="Calcium-transporting ATPase, cytoplasmic domain N"/>
    <property type="match status" value="1"/>
</dbReference>
<evidence type="ECO:0000256" key="2">
    <source>
        <dbReference type="ARBA" id="ARBA00022692"/>
    </source>
</evidence>
<proteinExistence type="predicted"/>
<keyword evidence="4" id="KW-0472">Membrane</keyword>
<name>A0A0N4XH78_NIPBR</name>
<gene>
    <name evidence="5" type="ORF">NBR_LOCUS1881</name>
</gene>
<dbReference type="InterPro" id="IPR036412">
    <property type="entry name" value="HAD-like_sf"/>
</dbReference>
<dbReference type="GO" id="GO:0016887">
    <property type="term" value="F:ATP hydrolysis activity"/>
    <property type="evidence" value="ECO:0007669"/>
    <property type="project" value="InterPro"/>
</dbReference>
<dbReference type="GO" id="GO:0005886">
    <property type="term" value="C:plasma membrane"/>
    <property type="evidence" value="ECO:0007669"/>
    <property type="project" value="TreeGrafter"/>
</dbReference>
<accession>A0A0N4XH78</accession>
<dbReference type="STRING" id="27835.A0A0N4XH78"/>
<dbReference type="SUPFAM" id="SSF56784">
    <property type="entry name" value="HAD-like"/>
    <property type="match status" value="1"/>
</dbReference>
<dbReference type="GO" id="GO:0005524">
    <property type="term" value="F:ATP binding"/>
    <property type="evidence" value="ECO:0007669"/>
    <property type="project" value="InterPro"/>
</dbReference>
<evidence type="ECO:0000313" key="5">
    <source>
        <dbReference type="EMBL" id="VDL65470.1"/>
    </source>
</evidence>
<keyword evidence="6" id="KW-1185">Reference proteome</keyword>
<dbReference type="GO" id="GO:0140326">
    <property type="term" value="F:ATPase-coupled intramembrane lipid transporter activity"/>
    <property type="evidence" value="ECO:0007669"/>
    <property type="project" value="TreeGrafter"/>
</dbReference>
<dbReference type="SUPFAM" id="SSF81660">
    <property type="entry name" value="Metal cation-transporting ATPase, ATP-binding domain N"/>
    <property type="match status" value="1"/>
</dbReference>
<dbReference type="NCBIfam" id="TIGR01494">
    <property type="entry name" value="ATPase_P-type"/>
    <property type="match status" value="1"/>
</dbReference>
<evidence type="ECO:0000313" key="7">
    <source>
        <dbReference type="WBParaSite" id="NBR_0000188001-mRNA-1"/>
    </source>
</evidence>
<dbReference type="InterPro" id="IPR001757">
    <property type="entry name" value="P_typ_ATPase"/>
</dbReference>
<dbReference type="WBParaSite" id="NBR_0000188001-mRNA-1">
    <property type="protein sequence ID" value="NBR_0000188001-mRNA-1"/>
    <property type="gene ID" value="NBR_0000188001"/>
</dbReference>
<evidence type="ECO:0000256" key="4">
    <source>
        <dbReference type="ARBA" id="ARBA00023136"/>
    </source>
</evidence>
<dbReference type="Gene3D" id="3.40.50.1000">
    <property type="entry name" value="HAD superfamily/HAD-like"/>
    <property type="match status" value="1"/>
</dbReference>
<evidence type="ECO:0000256" key="1">
    <source>
        <dbReference type="ARBA" id="ARBA00004370"/>
    </source>
</evidence>
<dbReference type="GO" id="GO:0045332">
    <property type="term" value="P:phospholipid translocation"/>
    <property type="evidence" value="ECO:0007669"/>
    <property type="project" value="TreeGrafter"/>
</dbReference>
<dbReference type="Proteomes" id="UP000271162">
    <property type="component" value="Unassembled WGS sequence"/>
</dbReference>
<keyword evidence="2" id="KW-0812">Transmembrane</keyword>
<keyword evidence="3" id="KW-1133">Transmembrane helix</keyword>
<dbReference type="EMBL" id="UYSL01001773">
    <property type="protein sequence ID" value="VDL65470.1"/>
    <property type="molecule type" value="Genomic_DNA"/>
</dbReference>
<evidence type="ECO:0000313" key="6">
    <source>
        <dbReference type="Proteomes" id="UP000271162"/>
    </source>
</evidence>
<dbReference type="InterPro" id="IPR023214">
    <property type="entry name" value="HAD_sf"/>
</dbReference>
<organism evidence="7">
    <name type="scientific">Nippostrongylus brasiliensis</name>
    <name type="common">Rat hookworm</name>
    <dbReference type="NCBI Taxonomy" id="27835"/>
    <lineage>
        <taxon>Eukaryota</taxon>
        <taxon>Metazoa</taxon>
        <taxon>Ecdysozoa</taxon>
        <taxon>Nematoda</taxon>
        <taxon>Chromadorea</taxon>
        <taxon>Rhabditida</taxon>
        <taxon>Rhabditina</taxon>
        <taxon>Rhabditomorpha</taxon>
        <taxon>Strongyloidea</taxon>
        <taxon>Heligmosomidae</taxon>
        <taxon>Nippostrongylus</taxon>
    </lineage>
</organism>
<dbReference type="Pfam" id="PF13246">
    <property type="entry name" value="Cation_ATPase"/>
    <property type="match status" value="1"/>
</dbReference>
<dbReference type="PANTHER" id="PTHR24092">
    <property type="entry name" value="PROBABLE PHOSPHOLIPID-TRANSPORTING ATPASE"/>
    <property type="match status" value="1"/>
</dbReference>
<sequence>MTFKRISVAGKIFGHNSTEEFADNRLLEEYRYAPSTKNGKDIKELLTMMAVCHTVVPEHKDGELSYQSSSPDEGALVRGAASQGFVFHSRYPDKMVLSVLGKDEELEVLDTIDFTSDRRRMSVIVRDSEGCIKLYTKGADTVILDRLAAGSDAVVDLCQEHLQNFASCGYRTLCFATRTLEKDMYTEWSKGYRDAALLITGRQQAIAKEADKIEVNLRLVGCTAIEDKLQECKDQKQLAFGRIHSRAEISNLAYSCSLCTPAMVLLTVDEVIFENTFARLVKLNIQAEEFSQQGKEFALVIEGRSLTHALVGECRRHFRRLAMISRAVICCRMSPMQKAEVVELVRGVGGHIVMAVGDGANDVAMIQAANVGIGISGEEGLQAASASDYSIPRFHFLRRLLLVSNF</sequence>
<dbReference type="AlphaFoldDB" id="A0A0N4XH78"/>
<dbReference type="InterPro" id="IPR023299">
    <property type="entry name" value="ATPase_P-typ_cyto_dom_N"/>
</dbReference>
<comment type="subcellular location">
    <subcellularLocation>
        <location evidence="1">Membrane</location>
    </subcellularLocation>
</comment>
<evidence type="ECO:0000256" key="3">
    <source>
        <dbReference type="ARBA" id="ARBA00022989"/>
    </source>
</evidence>